<dbReference type="Gene3D" id="3.90.1680.10">
    <property type="entry name" value="SOS response associated peptidase-like"/>
    <property type="match status" value="1"/>
</dbReference>
<name>A0ABN1FPC1_9ACTN</name>
<keyword evidence="5" id="KW-0190">Covalent protein-DNA linkage</keyword>
<dbReference type="SUPFAM" id="SSF143081">
    <property type="entry name" value="BB1717-like"/>
    <property type="match status" value="1"/>
</dbReference>
<evidence type="ECO:0000256" key="8">
    <source>
        <dbReference type="RuleBase" id="RU364100"/>
    </source>
</evidence>
<dbReference type="InterPro" id="IPR003738">
    <property type="entry name" value="SRAP"/>
</dbReference>
<organism evidence="10 11">
    <name type="scientific">Streptomyces crystallinus</name>
    <dbReference type="NCBI Taxonomy" id="68191"/>
    <lineage>
        <taxon>Bacteria</taxon>
        <taxon>Bacillati</taxon>
        <taxon>Actinomycetota</taxon>
        <taxon>Actinomycetes</taxon>
        <taxon>Kitasatosporales</taxon>
        <taxon>Streptomycetaceae</taxon>
        <taxon>Streptomyces</taxon>
    </lineage>
</organism>
<evidence type="ECO:0000313" key="10">
    <source>
        <dbReference type="EMBL" id="GAA0595006.1"/>
    </source>
</evidence>
<feature type="region of interest" description="Disordered" evidence="9">
    <location>
        <begin position="232"/>
        <end position="251"/>
    </location>
</feature>
<reference evidence="10 11" key="1">
    <citation type="journal article" date="2019" name="Int. J. Syst. Evol. Microbiol.">
        <title>The Global Catalogue of Microorganisms (GCM) 10K type strain sequencing project: providing services to taxonomists for standard genome sequencing and annotation.</title>
        <authorList>
            <consortium name="The Broad Institute Genomics Platform"/>
            <consortium name="The Broad Institute Genome Sequencing Center for Infectious Disease"/>
            <person name="Wu L."/>
            <person name="Ma J."/>
        </authorList>
    </citation>
    <scope>NUCLEOTIDE SEQUENCE [LARGE SCALE GENOMIC DNA]</scope>
    <source>
        <strain evidence="10 11">JCM 5067</strain>
    </source>
</reference>
<keyword evidence="3" id="KW-0227">DNA damage</keyword>
<evidence type="ECO:0000256" key="1">
    <source>
        <dbReference type="ARBA" id="ARBA00008136"/>
    </source>
</evidence>
<dbReference type="PANTHER" id="PTHR13604">
    <property type="entry name" value="DC12-RELATED"/>
    <property type="match status" value="1"/>
</dbReference>
<keyword evidence="4 8" id="KW-0378">Hydrolase</keyword>
<keyword evidence="11" id="KW-1185">Reference proteome</keyword>
<proteinExistence type="inferred from homology"/>
<gene>
    <name evidence="10" type="ORF">GCM10010394_25540</name>
</gene>
<dbReference type="EC" id="3.4.-.-" evidence="8"/>
<dbReference type="Pfam" id="PF02586">
    <property type="entry name" value="SRAP"/>
    <property type="match status" value="1"/>
</dbReference>
<dbReference type="InterPro" id="IPR036590">
    <property type="entry name" value="SRAP-like"/>
</dbReference>
<evidence type="ECO:0000256" key="5">
    <source>
        <dbReference type="ARBA" id="ARBA00023124"/>
    </source>
</evidence>
<evidence type="ECO:0000313" key="11">
    <source>
        <dbReference type="Proteomes" id="UP001500668"/>
    </source>
</evidence>
<evidence type="ECO:0000256" key="9">
    <source>
        <dbReference type="SAM" id="MobiDB-lite"/>
    </source>
</evidence>
<evidence type="ECO:0000256" key="2">
    <source>
        <dbReference type="ARBA" id="ARBA00022670"/>
    </source>
</evidence>
<comment type="caution">
    <text evidence="10">The sequence shown here is derived from an EMBL/GenBank/DDBJ whole genome shotgun (WGS) entry which is preliminary data.</text>
</comment>
<dbReference type="Proteomes" id="UP001500668">
    <property type="component" value="Unassembled WGS sequence"/>
</dbReference>
<protein>
    <recommendedName>
        <fullName evidence="8">Abasic site processing protein</fullName>
        <ecNumber evidence="8">3.4.-.-</ecNumber>
    </recommendedName>
</protein>
<keyword evidence="6" id="KW-0238">DNA-binding</keyword>
<accession>A0ABN1FPC1</accession>
<comment type="similarity">
    <text evidence="1 8">Belongs to the SOS response-associated peptidase family.</text>
</comment>
<dbReference type="PANTHER" id="PTHR13604:SF0">
    <property type="entry name" value="ABASIC SITE PROCESSING PROTEIN HMCES"/>
    <property type="match status" value="1"/>
</dbReference>
<evidence type="ECO:0000256" key="7">
    <source>
        <dbReference type="ARBA" id="ARBA00023239"/>
    </source>
</evidence>
<sequence length="264" mass="29911">MIASPAHVWHGGFMCGRYVSTRSPEDLVQLFQVTDWRTEERLAPSWNVAPIDEVWAVLERGARGKRDGSSRGRQLRPLRWGLVPSWAKDVKAGARMINARVETVHEKPAFRREFLRHRCLLPADGFYEWQQVKDEATGKARKQPYFIHPEDDQVMALAGLYAYWRDRSVEQDDDPAAWLVTCTIITTEATDAAGRVHPRMPLVLTEDHYDAWLDPHHQDPDELRALLTQPAGGHLDARPVSPAVNSVRNNGPELVDEVQAVGGR</sequence>
<keyword evidence="7" id="KW-0456">Lyase</keyword>
<keyword evidence="2 8" id="KW-0645">Protease</keyword>
<dbReference type="EMBL" id="BAAACA010000014">
    <property type="protein sequence ID" value="GAA0595006.1"/>
    <property type="molecule type" value="Genomic_DNA"/>
</dbReference>
<evidence type="ECO:0000256" key="3">
    <source>
        <dbReference type="ARBA" id="ARBA00022763"/>
    </source>
</evidence>
<evidence type="ECO:0000256" key="6">
    <source>
        <dbReference type="ARBA" id="ARBA00023125"/>
    </source>
</evidence>
<evidence type="ECO:0000256" key="4">
    <source>
        <dbReference type="ARBA" id="ARBA00022801"/>
    </source>
</evidence>